<dbReference type="EMBL" id="FNGO01000008">
    <property type="protein sequence ID" value="SDL72371.1"/>
    <property type="molecule type" value="Genomic_DNA"/>
</dbReference>
<dbReference type="AlphaFoldDB" id="A0A1G9MEE6"/>
<organism evidence="1 2">
    <name type="scientific">Halarsenatibacter silvermanii</name>
    <dbReference type="NCBI Taxonomy" id="321763"/>
    <lineage>
        <taxon>Bacteria</taxon>
        <taxon>Bacillati</taxon>
        <taxon>Bacillota</taxon>
        <taxon>Clostridia</taxon>
        <taxon>Halanaerobiales</taxon>
        <taxon>Halarsenatibacteraceae</taxon>
        <taxon>Halarsenatibacter</taxon>
    </lineage>
</organism>
<evidence type="ECO:0000313" key="1">
    <source>
        <dbReference type="EMBL" id="SDL72371.1"/>
    </source>
</evidence>
<sequence length="65" mass="7798">MGMKYYDIRMMSSVLDMSREEIEEKLKYGDLSGRQICGKWMSSERQVREYLDRKKGEKYTLYSGL</sequence>
<proteinExistence type="predicted"/>
<gene>
    <name evidence="1" type="ORF">SAMN04488692_10837</name>
</gene>
<dbReference type="RefSeq" id="WP_089759543.1">
    <property type="nucleotide sequence ID" value="NZ_FNGO01000008.1"/>
</dbReference>
<name>A0A1G9MEE6_9FIRM</name>
<reference evidence="1 2" key="1">
    <citation type="submission" date="2016-10" db="EMBL/GenBank/DDBJ databases">
        <authorList>
            <person name="de Groot N.N."/>
        </authorList>
    </citation>
    <scope>NUCLEOTIDE SEQUENCE [LARGE SCALE GENOMIC DNA]</scope>
    <source>
        <strain evidence="1 2">SLAS-1</strain>
    </source>
</reference>
<protein>
    <recommendedName>
        <fullName evidence="3">Helix-turn-helix domain-containing protein</fullName>
    </recommendedName>
</protein>
<evidence type="ECO:0008006" key="3">
    <source>
        <dbReference type="Google" id="ProtNLM"/>
    </source>
</evidence>
<accession>A0A1G9MEE6</accession>
<evidence type="ECO:0000313" key="2">
    <source>
        <dbReference type="Proteomes" id="UP000199476"/>
    </source>
</evidence>
<keyword evidence="2" id="KW-1185">Reference proteome</keyword>
<dbReference type="Proteomes" id="UP000199476">
    <property type="component" value="Unassembled WGS sequence"/>
</dbReference>